<organism evidence="3 4">
    <name type="scientific">Natrinema salifodinae</name>
    <dbReference type="NCBI Taxonomy" id="1202768"/>
    <lineage>
        <taxon>Archaea</taxon>
        <taxon>Methanobacteriati</taxon>
        <taxon>Methanobacteriota</taxon>
        <taxon>Stenosarchaea group</taxon>
        <taxon>Halobacteria</taxon>
        <taxon>Halobacteriales</taxon>
        <taxon>Natrialbaceae</taxon>
        <taxon>Natrinema</taxon>
    </lineage>
</organism>
<feature type="compositionally biased region" description="Polar residues" evidence="1">
    <location>
        <begin position="1"/>
        <end position="12"/>
    </location>
</feature>
<evidence type="ECO:0000256" key="1">
    <source>
        <dbReference type="SAM" id="MobiDB-lite"/>
    </source>
</evidence>
<accession>A0A1I0QYR2</accession>
<dbReference type="Proteomes" id="UP000183275">
    <property type="component" value="Unassembled WGS sequence"/>
</dbReference>
<protein>
    <recommendedName>
        <fullName evidence="2">DUF8129 domain-containing protein</fullName>
    </recommendedName>
</protein>
<dbReference type="EMBL" id="FOIS01000007">
    <property type="protein sequence ID" value="SEW32782.1"/>
    <property type="molecule type" value="Genomic_DNA"/>
</dbReference>
<gene>
    <name evidence="3" type="ORF">SAMN05216285_4145</name>
</gene>
<reference evidence="4" key="1">
    <citation type="submission" date="2016-10" db="EMBL/GenBank/DDBJ databases">
        <authorList>
            <person name="Varghese N."/>
        </authorList>
    </citation>
    <scope>NUCLEOTIDE SEQUENCE [LARGE SCALE GENOMIC DNA]</scope>
    <source>
        <strain evidence="4">CGMCC 1.12284</strain>
    </source>
</reference>
<dbReference type="AlphaFoldDB" id="A0A1I0QYR2"/>
<dbReference type="Pfam" id="PF26450">
    <property type="entry name" value="DUF8129"/>
    <property type="match status" value="1"/>
</dbReference>
<dbReference type="InterPro" id="IPR058442">
    <property type="entry name" value="DUF8129"/>
</dbReference>
<name>A0A1I0QYR2_9EURY</name>
<evidence type="ECO:0000259" key="2">
    <source>
        <dbReference type="Pfam" id="PF26450"/>
    </source>
</evidence>
<evidence type="ECO:0000313" key="4">
    <source>
        <dbReference type="Proteomes" id="UP000183275"/>
    </source>
</evidence>
<dbReference type="STRING" id="1202768.SAMN05216285_4145"/>
<keyword evidence="4" id="KW-1185">Reference proteome</keyword>
<dbReference type="RefSeq" id="WP_074854885.1">
    <property type="nucleotide sequence ID" value="NZ_FOIS01000007.1"/>
</dbReference>
<dbReference type="OrthoDB" id="206539at2157"/>
<feature type="region of interest" description="Disordered" evidence="1">
    <location>
        <begin position="78"/>
        <end position="151"/>
    </location>
</feature>
<sequence length="231" mass="25102">MSTPYQASTSDRPTYPAVEDRFGEDPARFLSLDELYLAEARIKCIDDLEYLREWQRIEAEEWGRSNVMKWLNARERELTGESVTPEPDPTPVPATDGGTELEYDEDAPVNNPDDTAIAADDLQTTAESGDATSDSSTPDSASRSDDLHPDVKGLDAGQVLILERAEPTEYIFPATPEANAPYLLRTAADETAEPLTFDAVLARIDGTLEPTSVTAIDVQPPKNAATNGGDA</sequence>
<feature type="domain" description="DUF8129" evidence="2">
    <location>
        <begin position="26"/>
        <end position="79"/>
    </location>
</feature>
<feature type="region of interest" description="Disordered" evidence="1">
    <location>
        <begin position="1"/>
        <end position="20"/>
    </location>
</feature>
<feature type="compositionally biased region" description="Basic and acidic residues" evidence="1">
    <location>
        <begin position="142"/>
        <end position="151"/>
    </location>
</feature>
<evidence type="ECO:0000313" key="3">
    <source>
        <dbReference type="EMBL" id="SEW32782.1"/>
    </source>
</evidence>
<feature type="compositionally biased region" description="Low complexity" evidence="1">
    <location>
        <begin position="128"/>
        <end position="141"/>
    </location>
</feature>
<proteinExistence type="predicted"/>